<sequence length="110" mass="12859">MRFFIYFWLIRGRRNLCRVVDEFSNDIYNSVIEEDSDDLRAVLQQQLQLNALSKSLEQAHAVLGAQIKDLNKSNNRDPVLLELAIQDIKNITSKIENARHPYQHPPRQRG</sequence>
<dbReference type="Proteomes" id="UP000613177">
    <property type="component" value="Unassembled WGS sequence"/>
</dbReference>
<organism evidence="1 2">
    <name type="scientific">Thamnidium elegans</name>
    <dbReference type="NCBI Taxonomy" id="101142"/>
    <lineage>
        <taxon>Eukaryota</taxon>
        <taxon>Fungi</taxon>
        <taxon>Fungi incertae sedis</taxon>
        <taxon>Mucoromycota</taxon>
        <taxon>Mucoromycotina</taxon>
        <taxon>Mucoromycetes</taxon>
        <taxon>Mucorales</taxon>
        <taxon>Mucorineae</taxon>
        <taxon>Mucoraceae</taxon>
        <taxon>Thamnidium</taxon>
    </lineage>
</organism>
<proteinExistence type="predicted"/>
<dbReference type="EMBL" id="JAEPRE010000176">
    <property type="protein sequence ID" value="KAG2230914.1"/>
    <property type="molecule type" value="Genomic_DNA"/>
</dbReference>
<evidence type="ECO:0000313" key="2">
    <source>
        <dbReference type="Proteomes" id="UP000613177"/>
    </source>
</evidence>
<comment type="caution">
    <text evidence="1">The sequence shown here is derived from an EMBL/GenBank/DDBJ whole genome shotgun (WGS) entry which is preliminary data.</text>
</comment>
<protein>
    <submittedName>
        <fullName evidence="1">Uncharacterized protein</fullName>
    </submittedName>
</protein>
<accession>A0A8H7SK17</accession>
<keyword evidence="2" id="KW-1185">Reference proteome</keyword>
<evidence type="ECO:0000313" key="1">
    <source>
        <dbReference type="EMBL" id="KAG2230914.1"/>
    </source>
</evidence>
<reference evidence="1" key="1">
    <citation type="submission" date="2021-01" db="EMBL/GenBank/DDBJ databases">
        <title>Metabolic potential, ecology and presence of endohyphal bacteria is reflected in genomic diversity of Mucoromycotina.</title>
        <authorList>
            <person name="Muszewska A."/>
            <person name="Okrasinska A."/>
            <person name="Steczkiewicz K."/>
            <person name="Drgas O."/>
            <person name="Orlowska M."/>
            <person name="Perlinska-Lenart U."/>
            <person name="Aleksandrzak-Piekarczyk T."/>
            <person name="Szatraj K."/>
            <person name="Zielenkiewicz U."/>
            <person name="Pilsyk S."/>
            <person name="Malc E."/>
            <person name="Mieczkowski P."/>
            <person name="Kruszewska J.S."/>
            <person name="Biernat P."/>
            <person name="Pawlowska J."/>
        </authorList>
    </citation>
    <scope>NUCLEOTIDE SEQUENCE</scope>
    <source>
        <strain evidence="1">WA0000018081</strain>
    </source>
</reference>
<dbReference type="AlphaFoldDB" id="A0A8H7SK17"/>
<gene>
    <name evidence="1" type="ORF">INT48_003314</name>
</gene>
<name>A0A8H7SK17_9FUNG</name>